<feature type="domain" description="HTH cro/C1-type" evidence="1">
    <location>
        <begin position="19"/>
        <end position="59"/>
    </location>
</feature>
<keyword evidence="3" id="KW-1185">Reference proteome</keyword>
<evidence type="ECO:0000313" key="2">
    <source>
        <dbReference type="EMBL" id="OOP67558.1"/>
    </source>
</evidence>
<name>A0A8E2I9U3_9BACI</name>
<gene>
    <name evidence="2" type="ORF">BWZ43_15220</name>
</gene>
<dbReference type="AlphaFoldDB" id="A0A8E2I9U3"/>
<organism evidence="2 3">
    <name type="scientific">Heyndrickxia oleronia</name>
    <dbReference type="NCBI Taxonomy" id="38875"/>
    <lineage>
        <taxon>Bacteria</taxon>
        <taxon>Bacillati</taxon>
        <taxon>Bacillota</taxon>
        <taxon>Bacilli</taxon>
        <taxon>Bacillales</taxon>
        <taxon>Bacillaceae</taxon>
        <taxon>Heyndrickxia</taxon>
    </lineage>
</organism>
<comment type="caution">
    <text evidence="2">The sequence shown here is derived from an EMBL/GenBank/DDBJ whole genome shotgun (WGS) entry which is preliminary data.</text>
</comment>
<dbReference type="CDD" id="cd00093">
    <property type="entry name" value="HTH_XRE"/>
    <property type="match status" value="1"/>
</dbReference>
<protein>
    <submittedName>
        <fullName evidence="2">Transcriptional regulator</fullName>
    </submittedName>
</protein>
<evidence type="ECO:0000313" key="3">
    <source>
        <dbReference type="Proteomes" id="UP000189761"/>
    </source>
</evidence>
<dbReference type="Pfam" id="PF01381">
    <property type="entry name" value="HTH_3"/>
    <property type="match status" value="1"/>
</dbReference>
<dbReference type="Gene3D" id="1.10.260.40">
    <property type="entry name" value="lambda repressor-like DNA-binding domains"/>
    <property type="match status" value="1"/>
</dbReference>
<dbReference type="SUPFAM" id="SSF47413">
    <property type="entry name" value="lambda repressor-like DNA-binding domains"/>
    <property type="match status" value="1"/>
</dbReference>
<proteinExistence type="predicted"/>
<dbReference type="Proteomes" id="UP000189761">
    <property type="component" value="Unassembled WGS sequence"/>
</dbReference>
<reference evidence="2 3" key="1">
    <citation type="submission" date="2017-01" db="EMBL/GenBank/DDBJ databases">
        <title>Draft genome sequence of Bacillus oleronius.</title>
        <authorList>
            <person name="Allam M."/>
        </authorList>
    </citation>
    <scope>NUCLEOTIDE SEQUENCE [LARGE SCALE GENOMIC DNA]</scope>
    <source>
        <strain evidence="2 3">DSM 9356</strain>
    </source>
</reference>
<evidence type="ECO:0000259" key="1">
    <source>
        <dbReference type="PROSITE" id="PS50943"/>
    </source>
</evidence>
<sequence>MLNKIAFWAEQKGIKHSHLAKKCGVSNQTFSRWATNKTQPDLIQSFIISQELGVKMEELIKGEDE</sequence>
<dbReference type="PROSITE" id="PS50943">
    <property type="entry name" value="HTH_CROC1"/>
    <property type="match status" value="1"/>
</dbReference>
<dbReference type="EMBL" id="MTLA01000186">
    <property type="protein sequence ID" value="OOP67558.1"/>
    <property type="molecule type" value="Genomic_DNA"/>
</dbReference>
<dbReference type="GO" id="GO:0003677">
    <property type="term" value="F:DNA binding"/>
    <property type="evidence" value="ECO:0007669"/>
    <property type="project" value="InterPro"/>
</dbReference>
<dbReference type="SMART" id="SM00530">
    <property type="entry name" value="HTH_XRE"/>
    <property type="match status" value="1"/>
</dbReference>
<accession>A0A8E2I9U3</accession>
<dbReference type="InterPro" id="IPR001387">
    <property type="entry name" value="Cro/C1-type_HTH"/>
</dbReference>
<dbReference type="InterPro" id="IPR010982">
    <property type="entry name" value="Lambda_DNA-bd_dom_sf"/>
</dbReference>